<dbReference type="InterPro" id="IPR012910">
    <property type="entry name" value="Plug_dom"/>
</dbReference>
<feature type="domain" description="TonB-dependent receptor plug" evidence="9">
    <location>
        <begin position="124"/>
        <end position="230"/>
    </location>
</feature>
<organism evidence="10 11">
    <name type="scientific">Persicobacter psychrovividus</name>
    <dbReference type="NCBI Taxonomy" id="387638"/>
    <lineage>
        <taxon>Bacteria</taxon>
        <taxon>Pseudomonadati</taxon>
        <taxon>Bacteroidota</taxon>
        <taxon>Cytophagia</taxon>
        <taxon>Cytophagales</taxon>
        <taxon>Persicobacteraceae</taxon>
        <taxon>Persicobacter</taxon>
    </lineage>
</organism>
<dbReference type="SUPFAM" id="SSF56935">
    <property type="entry name" value="Porins"/>
    <property type="match status" value="1"/>
</dbReference>
<keyword evidence="5 7" id="KW-0472">Membrane</keyword>
<geneLocation type="plasmid" evidence="10 11">
    <name>pPP8</name>
</geneLocation>
<gene>
    <name evidence="10" type="ORF">PEPS_45700</name>
</gene>
<feature type="signal peptide" evidence="8">
    <location>
        <begin position="1"/>
        <end position="30"/>
    </location>
</feature>
<dbReference type="InterPro" id="IPR037066">
    <property type="entry name" value="Plug_dom_sf"/>
</dbReference>
<dbReference type="NCBIfam" id="TIGR04056">
    <property type="entry name" value="OMP_RagA_SusC"/>
    <property type="match status" value="1"/>
</dbReference>
<evidence type="ECO:0000259" key="9">
    <source>
        <dbReference type="Pfam" id="PF07715"/>
    </source>
</evidence>
<evidence type="ECO:0000256" key="7">
    <source>
        <dbReference type="PROSITE-ProRule" id="PRU01360"/>
    </source>
</evidence>
<sequence>MLKRNYQFNLLQKKYFMLLALFLSSLGTYAQTNTVTGLVKSDVDGEPIPGVSILISGTTQGAITDFEGKFKINVDPSKFLEFTAIGFKDERIKVGRQKIIVLNMEEDIKALNEVIVIGYGEQNVKEISGAVNHVKSEELTKIATADIGTALQGQIAGVNIQASSGAPGATSNIQIRGVSSIIGSSEPLFVVDGIPQDTDPRLSNNEIESIDVLKDAASAAIYGTRGAGGVILITTKKGKAGTMRVGMDSYYGIQKITSGIELMNFEDFLYNYMTYQQMNNDQFNMDQIWTPMQMNLNNYTNNSNIMDVIQNDGASIQNHSINISGGKDDLTFSLVGSMFFQDGILVNSSYDRYNLRSNINYTKGRMKMNIGLGMRIEEQENAPWGLLYEAYRYRPYQDMIDPSAGESTGSDADADAVIFGNITYKLKQEDVRKGEQLNANYNLSYTLFKGFNLTSRLGARYTNNTRNTFNPPFVIYKSDGSVFEHPSFRSRIRNTSDRGTGFTLETGFNYTKKINGHNFKLLGVFSTEKYAFSQFWAEKKDIISDDVPIIGGGTTEPNAGSGTHWNQNKVNTLVGMIGRFQYDYKGRYLLSASIRKDGSSRFSKEHRWGVFPSISTAWNVADEKFWEPLKSSIKTFKIRASYGSTGNQNFLDYSNAPIITLGHDYPFGPDNNGGLKLGMIQETYANAEVRWETSEQINIGVNLGFFDNRLNLTGDLYQTNKKDMLFPTLTPPTTGAGQNSTVILNAGNMTNNGVELALGWRNVGAVTWSINGTFTKNINRVTNMAGFTDISYFNDGYPVNVSGNQDRITAIKEGYEAGSFFVMKTNGIIKSEEVLEAYKELDPNARMGDLIYVDTDGDGKITEDDRVYGGSGMPDFELGFNTSIEWKGFDFSMMWYASVGNEVINGSRLYSFMYGTHQDLLDQYTPQHPEGIYPTARGNSHMNYRGWADIWIEDGSFVRLRNITFGYTIPRNILTKIGLKSLRVYVASDNPITITKYRGYNPEIGGNGLATRGIDRGNFPVASQFRGGVQLNF</sequence>
<evidence type="ECO:0000313" key="11">
    <source>
        <dbReference type="Proteomes" id="UP001354989"/>
    </source>
</evidence>
<accession>A0ABN6LGM9</accession>
<evidence type="ECO:0000256" key="1">
    <source>
        <dbReference type="ARBA" id="ARBA00004571"/>
    </source>
</evidence>
<dbReference type="Pfam" id="PF13715">
    <property type="entry name" value="CarbopepD_reg_2"/>
    <property type="match status" value="1"/>
</dbReference>
<dbReference type="Gene3D" id="2.170.130.10">
    <property type="entry name" value="TonB-dependent receptor, plug domain"/>
    <property type="match status" value="1"/>
</dbReference>
<dbReference type="InterPro" id="IPR023996">
    <property type="entry name" value="TonB-dep_OMP_SusC/RagA"/>
</dbReference>
<dbReference type="Gene3D" id="2.60.40.1120">
    <property type="entry name" value="Carboxypeptidase-like, regulatory domain"/>
    <property type="match status" value="1"/>
</dbReference>
<dbReference type="RefSeq" id="WP_338399543.1">
    <property type="nucleotide sequence ID" value="NZ_AP025300.1"/>
</dbReference>
<keyword evidence="2 7" id="KW-0813">Transport</keyword>
<protein>
    <submittedName>
        <fullName evidence="10">SusC/RagA family TonB-linked outer membrane protein</fullName>
    </submittedName>
</protein>
<keyword evidence="3 7" id="KW-1134">Transmembrane beta strand</keyword>
<keyword evidence="6 7" id="KW-0998">Cell outer membrane</keyword>
<dbReference type="EMBL" id="AP025300">
    <property type="protein sequence ID" value="BDD02290.1"/>
    <property type="molecule type" value="Genomic_DNA"/>
</dbReference>
<feature type="chain" id="PRO_5047243254" evidence="8">
    <location>
        <begin position="31"/>
        <end position="1033"/>
    </location>
</feature>
<dbReference type="Gene3D" id="2.40.170.20">
    <property type="entry name" value="TonB-dependent receptor, beta-barrel domain"/>
    <property type="match status" value="1"/>
</dbReference>
<evidence type="ECO:0000256" key="5">
    <source>
        <dbReference type="ARBA" id="ARBA00023136"/>
    </source>
</evidence>
<dbReference type="PROSITE" id="PS52016">
    <property type="entry name" value="TONB_DEPENDENT_REC_3"/>
    <property type="match status" value="1"/>
</dbReference>
<dbReference type="InterPro" id="IPR023997">
    <property type="entry name" value="TonB-dep_OMP_SusC/RagA_CS"/>
</dbReference>
<dbReference type="Proteomes" id="UP001354989">
    <property type="component" value="Plasmid pPP8"/>
</dbReference>
<reference evidence="10 11" key="1">
    <citation type="submission" date="2021-12" db="EMBL/GenBank/DDBJ databases">
        <title>Genome sequencing of bacteria with rrn-lacking chromosome and rrn-plasmid.</title>
        <authorList>
            <person name="Anda M."/>
            <person name="Iwasaki W."/>
        </authorList>
    </citation>
    <scope>NUCLEOTIDE SEQUENCE [LARGE SCALE GENOMIC DNA]</scope>
    <source>
        <strain evidence="10 11">NBRC 101262</strain>
        <plasmid evidence="10 11">pPP8</plasmid>
    </source>
</reference>
<evidence type="ECO:0000256" key="2">
    <source>
        <dbReference type="ARBA" id="ARBA00022448"/>
    </source>
</evidence>
<dbReference type="InterPro" id="IPR036942">
    <property type="entry name" value="Beta-barrel_TonB_sf"/>
</dbReference>
<keyword evidence="11" id="KW-1185">Reference proteome</keyword>
<proteinExistence type="inferred from homology"/>
<dbReference type="Pfam" id="PF07715">
    <property type="entry name" value="Plug"/>
    <property type="match status" value="1"/>
</dbReference>
<evidence type="ECO:0000256" key="6">
    <source>
        <dbReference type="ARBA" id="ARBA00023237"/>
    </source>
</evidence>
<dbReference type="InterPro" id="IPR039426">
    <property type="entry name" value="TonB-dep_rcpt-like"/>
</dbReference>
<dbReference type="SUPFAM" id="SSF49464">
    <property type="entry name" value="Carboxypeptidase regulatory domain-like"/>
    <property type="match status" value="1"/>
</dbReference>
<evidence type="ECO:0000256" key="3">
    <source>
        <dbReference type="ARBA" id="ARBA00022452"/>
    </source>
</evidence>
<keyword evidence="10" id="KW-0614">Plasmid</keyword>
<evidence type="ECO:0000256" key="4">
    <source>
        <dbReference type="ARBA" id="ARBA00022692"/>
    </source>
</evidence>
<dbReference type="InterPro" id="IPR008969">
    <property type="entry name" value="CarboxyPept-like_regulatory"/>
</dbReference>
<comment type="similarity">
    <text evidence="7">Belongs to the TonB-dependent receptor family.</text>
</comment>
<keyword evidence="4 7" id="KW-0812">Transmembrane</keyword>
<keyword evidence="8" id="KW-0732">Signal</keyword>
<name>A0ABN6LGM9_9BACT</name>
<evidence type="ECO:0000313" key="10">
    <source>
        <dbReference type="EMBL" id="BDD02290.1"/>
    </source>
</evidence>
<dbReference type="NCBIfam" id="TIGR04057">
    <property type="entry name" value="SusC_RagA_signa"/>
    <property type="match status" value="1"/>
</dbReference>
<comment type="subcellular location">
    <subcellularLocation>
        <location evidence="1 7">Cell outer membrane</location>
        <topology evidence="1 7">Multi-pass membrane protein</topology>
    </subcellularLocation>
</comment>
<evidence type="ECO:0000256" key="8">
    <source>
        <dbReference type="SAM" id="SignalP"/>
    </source>
</evidence>